<dbReference type="Proteomes" id="UP000594688">
    <property type="component" value="Chromosome"/>
</dbReference>
<keyword evidence="1" id="KW-1133">Transmembrane helix</keyword>
<evidence type="ECO:0000313" key="3">
    <source>
        <dbReference type="Proteomes" id="UP000594688"/>
    </source>
</evidence>
<dbReference type="AlphaFoldDB" id="A0A7T0FZG3"/>
<keyword evidence="1" id="KW-0812">Transmembrane</keyword>
<feature type="transmembrane region" description="Helical" evidence="1">
    <location>
        <begin position="223"/>
        <end position="239"/>
    </location>
</feature>
<feature type="transmembrane region" description="Helical" evidence="1">
    <location>
        <begin position="18"/>
        <end position="38"/>
    </location>
</feature>
<evidence type="ECO:0000256" key="1">
    <source>
        <dbReference type="SAM" id="Phobius"/>
    </source>
</evidence>
<feature type="transmembrane region" description="Helical" evidence="1">
    <location>
        <begin position="290"/>
        <end position="311"/>
    </location>
</feature>
<reference evidence="2 3" key="1">
    <citation type="submission" date="2020-02" db="EMBL/GenBank/DDBJ databases">
        <title>Genomic and physiological characterization of two novel Nitrospinaceae genera.</title>
        <authorList>
            <person name="Mueller A.J."/>
            <person name="Jung M.-Y."/>
            <person name="Strachan C.R."/>
            <person name="Herbold C.W."/>
            <person name="Kirkegaard R.H."/>
            <person name="Daims H."/>
        </authorList>
    </citation>
    <scope>NUCLEOTIDE SEQUENCE [LARGE SCALE GENOMIC DNA]</scope>
    <source>
        <strain evidence="2">EB</strain>
    </source>
</reference>
<organism evidence="2 3">
    <name type="scientific">Candidatus Nitronauta litoralis</name>
    <dbReference type="NCBI Taxonomy" id="2705533"/>
    <lineage>
        <taxon>Bacteria</taxon>
        <taxon>Pseudomonadati</taxon>
        <taxon>Nitrospinota/Tectimicrobiota group</taxon>
        <taxon>Nitrospinota</taxon>
        <taxon>Nitrospinia</taxon>
        <taxon>Nitrospinales</taxon>
        <taxon>Nitrospinaceae</taxon>
        <taxon>Candidatus Nitronauta</taxon>
    </lineage>
</organism>
<proteinExistence type="predicted"/>
<feature type="transmembrane region" description="Helical" evidence="1">
    <location>
        <begin position="76"/>
        <end position="99"/>
    </location>
</feature>
<feature type="transmembrane region" description="Helical" evidence="1">
    <location>
        <begin position="169"/>
        <end position="188"/>
    </location>
</feature>
<name>A0A7T0FZG3_9BACT</name>
<feature type="transmembrane region" description="Helical" evidence="1">
    <location>
        <begin position="44"/>
        <end position="64"/>
    </location>
</feature>
<accession>A0A7T0FZG3</accession>
<dbReference type="KEGG" id="nli:G3M70_02300"/>
<keyword evidence="1" id="KW-0472">Membrane</keyword>
<sequence length="317" mass="35582">MTSETTSRFQSFTRKCSLIFSTGLIFWLVSEGLFYGLMRPTDSALGYAITGAIYCYSAWLFLIVVSHFNVRNLPALFIAGGFFGWMVEGVLVNTMYGVPDTPFPYSIPVTGLSWHALLTVMVGLYATRRALKTTASTFRLAAFIGVFWGLWASTWRTADPTIQVNPESFFSYSFTLIFLFVTGHLIWQKNARIPLSFNKWEVRAACCITLLWFGAVTVIQRPMAVLILPPLLALMYFALRKNKEREKTGNLLTELADEIPVTRYLAFFIVPLIASGIYENTVGIPNFEYFLVGVIVGTGIIGTIAFIVCLTKLHKME</sequence>
<feature type="transmembrane region" description="Helical" evidence="1">
    <location>
        <begin position="200"/>
        <end position="217"/>
    </location>
</feature>
<gene>
    <name evidence="2" type="ORF">G3M70_02300</name>
</gene>
<dbReference type="EMBL" id="CP048685">
    <property type="protein sequence ID" value="QPJ60781.1"/>
    <property type="molecule type" value="Genomic_DNA"/>
</dbReference>
<feature type="transmembrane region" description="Helical" evidence="1">
    <location>
        <begin position="105"/>
        <end position="126"/>
    </location>
</feature>
<feature type="transmembrane region" description="Helical" evidence="1">
    <location>
        <begin position="138"/>
        <end position="157"/>
    </location>
</feature>
<evidence type="ECO:0000313" key="2">
    <source>
        <dbReference type="EMBL" id="QPJ60781.1"/>
    </source>
</evidence>
<feature type="transmembrane region" description="Helical" evidence="1">
    <location>
        <begin position="260"/>
        <end position="278"/>
    </location>
</feature>
<protein>
    <submittedName>
        <fullName evidence="2">Uncharacterized protein</fullName>
    </submittedName>
</protein>